<accession>A0A179SUK1</accession>
<feature type="transmembrane region" description="Helical" evidence="6">
    <location>
        <begin position="449"/>
        <end position="467"/>
    </location>
</feature>
<proteinExistence type="predicted"/>
<dbReference type="NCBIfam" id="TIGR02900">
    <property type="entry name" value="spore_V_B"/>
    <property type="match status" value="1"/>
</dbReference>
<dbReference type="InterPro" id="IPR024923">
    <property type="entry name" value="PG_synth_SpoVB"/>
</dbReference>
<comment type="caution">
    <text evidence="7">The sequence shown here is derived from an EMBL/GenBank/DDBJ whole genome shotgun (WGS) entry which is preliminary data.</text>
</comment>
<sequence>MSKQTFLKGTLILILAGFITRVLGFINRIVVARFIGEEGVGLYMMAVPTLVLVITITQLGLPVAISKLVAEAEAQGDHRKIKKILVVSLAVTGTLSILFTPAMSFLAPILAEDVFTDDRIKWPLLAIAPVVPIVAISSVIRGYFQGKQNMRPAAASQVLEQVVRISLVALFTSAFLPYGIEYAAAGAMISAVIGELVSLIYLAAMFKVKKKIKIRRKFFKSVKNGKETFNQLMSIALPTTGSRLIGSISWFFEPIVVANSLAIAGVLTTVATKQYGGLTGYALPLLMLPSFITYSLSTSLVPAISEAMAQNNLKLVEHRLQQSIRLSIVSGGLACVVLYIFAEPLMLVMYGSSQSAIFVKVMAPFFIFQYFQGPLQAVLQALDLAKAAMVNSLIGAAVKTALIFVLATRPSLGIMGAALAIVIGIMLVTLLHFATVMKVSPFNIYIKDYLKSGLTMVASGFVGYLFYENVLVDGVIAFRLIAAISVTSIFYCILLLLLNLVEKDEINRIPYIGGQLSRLIPVKK</sequence>
<evidence type="ECO:0000256" key="2">
    <source>
        <dbReference type="ARBA" id="ARBA00022475"/>
    </source>
</evidence>
<feature type="transmembrane region" description="Helical" evidence="6">
    <location>
        <begin position="161"/>
        <end position="180"/>
    </location>
</feature>
<dbReference type="InterPro" id="IPR014249">
    <property type="entry name" value="Spore_V_B"/>
</dbReference>
<keyword evidence="5 6" id="KW-0472">Membrane</keyword>
<feature type="transmembrane region" description="Helical" evidence="6">
    <location>
        <begin position="388"/>
        <end position="407"/>
    </location>
</feature>
<evidence type="ECO:0000256" key="4">
    <source>
        <dbReference type="ARBA" id="ARBA00022989"/>
    </source>
</evidence>
<dbReference type="Proteomes" id="UP000078534">
    <property type="component" value="Unassembled WGS sequence"/>
</dbReference>
<name>A0A179SUK1_9BACI</name>
<evidence type="ECO:0000256" key="6">
    <source>
        <dbReference type="SAM" id="Phobius"/>
    </source>
</evidence>
<keyword evidence="3 6" id="KW-0812">Transmembrane</keyword>
<keyword evidence="2" id="KW-1003">Cell membrane</keyword>
<dbReference type="STRING" id="152268.A6K24_05455"/>
<evidence type="ECO:0000256" key="1">
    <source>
        <dbReference type="ARBA" id="ARBA00004651"/>
    </source>
</evidence>
<feature type="transmembrane region" description="Helical" evidence="6">
    <location>
        <begin position="40"/>
        <end position="63"/>
    </location>
</feature>
<feature type="transmembrane region" description="Helical" evidence="6">
    <location>
        <begin position="283"/>
        <end position="304"/>
    </location>
</feature>
<feature type="transmembrane region" description="Helical" evidence="6">
    <location>
        <begin position="122"/>
        <end position="140"/>
    </location>
</feature>
<dbReference type="OrthoDB" id="9775950at2"/>
<dbReference type="PIRSF" id="PIRSF038958">
    <property type="entry name" value="PG_synth_SpoVB"/>
    <property type="match status" value="1"/>
</dbReference>
<comment type="subcellular location">
    <subcellularLocation>
        <location evidence="1">Cell membrane</location>
        <topology evidence="1">Multi-pass membrane protein</topology>
    </subcellularLocation>
</comment>
<evidence type="ECO:0000313" key="7">
    <source>
        <dbReference type="EMBL" id="OAS84958.1"/>
    </source>
</evidence>
<feature type="transmembrane region" description="Helical" evidence="6">
    <location>
        <begin position="413"/>
        <end position="437"/>
    </location>
</feature>
<feature type="transmembrane region" description="Helical" evidence="6">
    <location>
        <begin position="348"/>
        <end position="368"/>
    </location>
</feature>
<feature type="transmembrane region" description="Helical" evidence="6">
    <location>
        <begin position="186"/>
        <end position="206"/>
    </location>
</feature>
<dbReference type="RefSeq" id="WP_066334440.1">
    <property type="nucleotide sequence ID" value="NZ_LWSG01000023.1"/>
</dbReference>
<keyword evidence="8" id="KW-1185">Reference proteome</keyword>
<dbReference type="CDD" id="cd13124">
    <property type="entry name" value="MATE_SpoVB_like"/>
    <property type="match status" value="1"/>
</dbReference>
<protein>
    <submittedName>
        <fullName evidence="7">Stage V sporulation protein B</fullName>
    </submittedName>
</protein>
<gene>
    <name evidence="7" type="ORF">A6K24_05455</name>
</gene>
<dbReference type="PANTHER" id="PTHR30250:SF24">
    <property type="entry name" value="STAGE V SPORULATION PROTEIN B"/>
    <property type="match status" value="1"/>
</dbReference>
<feature type="transmembrane region" description="Helical" evidence="6">
    <location>
        <begin position="84"/>
        <end position="110"/>
    </location>
</feature>
<dbReference type="GO" id="GO:0005886">
    <property type="term" value="C:plasma membrane"/>
    <property type="evidence" value="ECO:0007669"/>
    <property type="project" value="UniProtKB-SubCell"/>
</dbReference>
<organism evidence="7 8">
    <name type="scientific">Metabacillus litoralis</name>
    <dbReference type="NCBI Taxonomy" id="152268"/>
    <lineage>
        <taxon>Bacteria</taxon>
        <taxon>Bacillati</taxon>
        <taxon>Bacillota</taxon>
        <taxon>Bacilli</taxon>
        <taxon>Bacillales</taxon>
        <taxon>Bacillaceae</taxon>
        <taxon>Metabacillus</taxon>
    </lineage>
</organism>
<dbReference type="EMBL" id="LWSG01000023">
    <property type="protein sequence ID" value="OAS84958.1"/>
    <property type="molecule type" value="Genomic_DNA"/>
</dbReference>
<dbReference type="PANTHER" id="PTHR30250">
    <property type="entry name" value="PST FAMILY PREDICTED COLANIC ACID TRANSPORTER"/>
    <property type="match status" value="1"/>
</dbReference>
<dbReference type="Pfam" id="PF01943">
    <property type="entry name" value="Polysacc_synt"/>
    <property type="match status" value="1"/>
</dbReference>
<evidence type="ECO:0000256" key="5">
    <source>
        <dbReference type="ARBA" id="ARBA00023136"/>
    </source>
</evidence>
<feature type="transmembrane region" description="Helical" evidence="6">
    <location>
        <begin position="324"/>
        <end position="342"/>
    </location>
</feature>
<evidence type="ECO:0000313" key="8">
    <source>
        <dbReference type="Proteomes" id="UP000078534"/>
    </source>
</evidence>
<keyword evidence="4 6" id="KW-1133">Transmembrane helix</keyword>
<evidence type="ECO:0000256" key="3">
    <source>
        <dbReference type="ARBA" id="ARBA00022692"/>
    </source>
</evidence>
<reference evidence="8" key="1">
    <citation type="submission" date="2016-04" db="EMBL/GenBank/DDBJ databases">
        <authorList>
            <person name="Lyu Z."/>
            <person name="Lyu W."/>
        </authorList>
    </citation>
    <scope>NUCLEOTIDE SEQUENCE [LARGE SCALE GENOMIC DNA]</scope>
    <source>
        <strain evidence="8">C44</strain>
    </source>
</reference>
<dbReference type="AlphaFoldDB" id="A0A179SUK1"/>
<dbReference type="InterPro" id="IPR050833">
    <property type="entry name" value="Poly_Biosynth_Transport"/>
</dbReference>
<dbReference type="InterPro" id="IPR002797">
    <property type="entry name" value="Polysacc_synth"/>
</dbReference>
<feature type="transmembrane region" description="Helical" evidence="6">
    <location>
        <begin position="250"/>
        <end position="271"/>
    </location>
</feature>
<feature type="transmembrane region" description="Helical" evidence="6">
    <location>
        <begin position="479"/>
        <end position="501"/>
    </location>
</feature>